<dbReference type="InterPro" id="IPR048279">
    <property type="entry name" value="MdtK-like"/>
</dbReference>
<comment type="subcellular location">
    <subcellularLocation>
        <location evidence="1">Cell membrane</location>
        <topology evidence="1">Multi-pass membrane protein</topology>
    </subcellularLocation>
</comment>
<protein>
    <recommendedName>
        <fullName evidence="3">Multidrug export protein MepA</fullName>
    </recommendedName>
</protein>
<dbReference type="PANTHER" id="PTHR43823:SF3">
    <property type="entry name" value="MULTIDRUG EXPORT PROTEIN MEPA"/>
    <property type="match status" value="1"/>
</dbReference>
<feature type="transmembrane region" description="Helical" evidence="10">
    <location>
        <begin position="280"/>
        <end position="307"/>
    </location>
</feature>
<dbReference type="InterPro" id="IPR045070">
    <property type="entry name" value="MATE_MepA-like"/>
</dbReference>
<keyword evidence="7 10" id="KW-1133">Transmembrane helix</keyword>
<keyword evidence="5" id="KW-1003">Cell membrane</keyword>
<evidence type="ECO:0000256" key="8">
    <source>
        <dbReference type="ARBA" id="ARBA00023136"/>
    </source>
</evidence>
<feature type="transmembrane region" description="Helical" evidence="10">
    <location>
        <begin position="238"/>
        <end position="260"/>
    </location>
</feature>
<dbReference type="Proteomes" id="UP000037392">
    <property type="component" value="Unassembled WGS sequence"/>
</dbReference>
<dbReference type="OrthoDB" id="9811110at2"/>
<organism evidence="11 12">
    <name type="scientific">[Clostridium] citroniae WAL-19142</name>
    <dbReference type="NCBI Taxonomy" id="742734"/>
    <lineage>
        <taxon>Bacteria</taxon>
        <taxon>Bacillati</taxon>
        <taxon>Bacillota</taxon>
        <taxon>Clostridia</taxon>
        <taxon>Lachnospirales</taxon>
        <taxon>Lachnospiraceae</taxon>
        <taxon>Enterocloster</taxon>
    </lineage>
</organism>
<comment type="caution">
    <text evidence="11">The sequence shown here is derived from an EMBL/GenBank/DDBJ whole genome shotgun (WGS) entry which is preliminary data.</text>
</comment>
<feature type="transmembrane region" description="Helical" evidence="10">
    <location>
        <begin position="196"/>
        <end position="217"/>
    </location>
</feature>
<keyword evidence="9" id="KW-0046">Antibiotic resistance</keyword>
<feature type="transmembrane region" description="Helical" evidence="10">
    <location>
        <begin position="394"/>
        <end position="414"/>
    </location>
</feature>
<dbReference type="GO" id="GO:0005886">
    <property type="term" value="C:plasma membrane"/>
    <property type="evidence" value="ECO:0007669"/>
    <property type="project" value="UniProtKB-SubCell"/>
</dbReference>
<dbReference type="PIRSF" id="PIRSF006603">
    <property type="entry name" value="DinF"/>
    <property type="match status" value="1"/>
</dbReference>
<keyword evidence="6 10" id="KW-0812">Transmembrane</keyword>
<feature type="transmembrane region" description="Helical" evidence="10">
    <location>
        <begin position="365"/>
        <end position="387"/>
    </location>
</feature>
<evidence type="ECO:0000256" key="3">
    <source>
        <dbReference type="ARBA" id="ARBA00022106"/>
    </source>
</evidence>
<gene>
    <name evidence="11" type="ORF">HMPREF9470_03407</name>
</gene>
<evidence type="ECO:0000256" key="4">
    <source>
        <dbReference type="ARBA" id="ARBA00022448"/>
    </source>
</evidence>
<reference evidence="11 12" key="1">
    <citation type="submission" date="2011-04" db="EMBL/GenBank/DDBJ databases">
        <title>The Genome Sequence of Clostridium citroniae WAL-19142.</title>
        <authorList>
            <consortium name="The Broad Institute Genome Sequencing Platform"/>
            <person name="Earl A."/>
            <person name="Ward D."/>
            <person name="Feldgarden M."/>
            <person name="Gevers D."/>
            <person name="Warren Y.A."/>
            <person name="Tyrrell K.L."/>
            <person name="Citron D.M."/>
            <person name="Goldstein E.J."/>
            <person name="Daigneault M."/>
            <person name="Allen-Vercoe E."/>
            <person name="Young S.K."/>
            <person name="Zeng Q."/>
            <person name="Gargeya S."/>
            <person name="Fitzgerald M."/>
            <person name="Haas B."/>
            <person name="Abouelleil A."/>
            <person name="Alvarado L."/>
            <person name="Arachchi H.M."/>
            <person name="Berlin A."/>
            <person name="Brown A."/>
            <person name="Chapman S.B."/>
            <person name="Chen Z."/>
            <person name="Dunbar C."/>
            <person name="Freedman E."/>
            <person name="Gearin G."/>
            <person name="Gellesch M."/>
            <person name="Goldberg J."/>
            <person name="Griggs A."/>
            <person name="Gujja S."/>
            <person name="Heilman E.R."/>
            <person name="Heiman D."/>
            <person name="Howarth C."/>
            <person name="Larson L."/>
            <person name="Lui A."/>
            <person name="MacDonald P.J."/>
            <person name="Mehta T."/>
            <person name="Montmayeur A."/>
            <person name="Murphy C."/>
            <person name="Neiman D."/>
            <person name="Pearson M."/>
            <person name="Priest M."/>
            <person name="Roberts A."/>
            <person name="Saif S."/>
            <person name="Shea T."/>
            <person name="Shenoy N."/>
            <person name="Sisk P."/>
            <person name="Stolte C."/>
            <person name="Sykes S."/>
            <person name="White J."/>
            <person name="Yandava C."/>
            <person name="Wortman J."/>
            <person name="Nusbaum C."/>
            <person name="Birren B."/>
        </authorList>
    </citation>
    <scope>NUCLEOTIDE SEQUENCE [LARGE SCALE GENOMIC DNA]</scope>
    <source>
        <strain evidence="11 12">WAL-19142</strain>
    </source>
</reference>
<evidence type="ECO:0000313" key="11">
    <source>
        <dbReference type="EMBL" id="KMW17926.1"/>
    </source>
</evidence>
<evidence type="ECO:0000256" key="6">
    <source>
        <dbReference type="ARBA" id="ARBA00022692"/>
    </source>
</evidence>
<evidence type="ECO:0000313" key="12">
    <source>
        <dbReference type="Proteomes" id="UP000037392"/>
    </source>
</evidence>
<dbReference type="GO" id="GO:0015297">
    <property type="term" value="F:antiporter activity"/>
    <property type="evidence" value="ECO:0007669"/>
    <property type="project" value="InterPro"/>
</dbReference>
<evidence type="ECO:0000256" key="2">
    <source>
        <dbReference type="ARBA" id="ARBA00008417"/>
    </source>
</evidence>
<dbReference type="InterPro" id="IPR051327">
    <property type="entry name" value="MATE_MepA_subfamily"/>
</dbReference>
<dbReference type="PANTHER" id="PTHR43823">
    <property type="entry name" value="SPORULATION PROTEIN YKVU"/>
    <property type="match status" value="1"/>
</dbReference>
<dbReference type="GeneID" id="93165576"/>
<accession>A0A0J9C0M2</accession>
<dbReference type="EMBL" id="ADLK01000025">
    <property type="protein sequence ID" value="KMW17926.1"/>
    <property type="molecule type" value="Genomic_DNA"/>
</dbReference>
<feature type="transmembrane region" description="Helical" evidence="10">
    <location>
        <begin position="58"/>
        <end position="83"/>
    </location>
</feature>
<dbReference type="GO" id="GO:0042910">
    <property type="term" value="F:xenobiotic transmembrane transporter activity"/>
    <property type="evidence" value="ECO:0007669"/>
    <property type="project" value="InterPro"/>
</dbReference>
<evidence type="ECO:0000256" key="1">
    <source>
        <dbReference type="ARBA" id="ARBA00004651"/>
    </source>
</evidence>
<dbReference type="CDD" id="cd13143">
    <property type="entry name" value="MATE_MepA_like"/>
    <property type="match status" value="1"/>
</dbReference>
<dbReference type="InterPro" id="IPR002528">
    <property type="entry name" value="MATE_fam"/>
</dbReference>
<feature type="transmembrane region" description="Helical" evidence="10">
    <location>
        <begin position="95"/>
        <end position="117"/>
    </location>
</feature>
<evidence type="ECO:0000256" key="9">
    <source>
        <dbReference type="ARBA" id="ARBA00023251"/>
    </source>
</evidence>
<keyword evidence="8 10" id="KW-0472">Membrane</keyword>
<feature type="transmembrane region" description="Helical" evidence="10">
    <location>
        <begin position="426"/>
        <end position="447"/>
    </location>
</feature>
<sequence length="475" mass="50591">MNQNANQYMAEESIGKLMLRFSISCIMSLLVSALYNIVDQIFIGRGVGFLGNGATNVVFPITIIALAISLLVGDGCAAYLSICQGRMDAENAHKSVGNAIGLITVSGILLTLVFALFRDSILTGFGATVNNIEYAREYFSCLILGIPFFMFANSMNSIIRADGSPQFAMGSTLVGCIINVVLDPVAIFILGWGMKGAALATIAGQIVSALLAVYYLTGTKSFRLKPTSFLPSAGILKHILPLGISSFLTQISIVVIMAVMNNVLVLYGAQSKYGSDIPLTVVGIVMKVFQIVISIVVGIAAGAQPIVGYNYGAGLWHRVKCIFRTMMIAEFCVGLVSLVCFEAFPIQIISLFGSEDGLYNEFAVLAFRIFLSGIVLCCLQKACSIFLQSIGRPALSMVLSLLRDFILSVPLTLLLPKLLGVTGALYSGPIADVAAFGAAVLIMGVVLKKLTRLADESEAERHRGTNTAQAVLSDV</sequence>
<keyword evidence="4" id="KW-0813">Transport</keyword>
<feature type="transmembrane region" description="Helical" evidence="10">
    <location>
        <begin position="21"/>
        <end position="38"/>
    </location>
</feature>
<feature type="transmembrane region" description="Helical" evidence="10">
    <location>
        <begin position="137"/>
        <end position="155"/>
    </location>
</feature>
<proteinExistence type="inferred from homology"/>
<dbReference type="PATRIC" id="fig|742734.4.peg.3653"/>
<dbReference type="Pfam" id="PF01554">
    <property type="entry name" value="MatE"/>
    <property type="match status" value="2"/>
</dbReference>
<dbReference type="RefSeq" id="WP_048930285.1">
    <property type="nucleotide sequence ID" value="NZ_KQ235879.1"/>
</dbReference>
<dbReference type="GO" id="GO:0046677">
    <property type="term" value="P:response to antibiotic"/>
    <property type="evidence" value="ECO:0007669"/>
    <property type="project" value="UniProtKB-KW"/>
</dbReference>
<name>A0A0J9C0M2_9FIRM</name>
<evidence type="ECO:0000256" key="7">
    <source>
        <dbReference type="ARBA" id="ARBA00022989"/>
    </source>
</evidence>
<evidence type="ECO:0000256" key="5">
    <source>
        <dbReference type="ARBA" id="ARBA00022475"/>
    </source>
</evidence>
<dbReference type="AlphaFoldDB" id="A0A0J9C0M2"/>
<evidence type="ECO:0000256" key="10">
    <source>
        <dbReference type="SAM" id="Phobius"/>
    </source>
</evidence>
<feature type="transmembrane region" description="Helical" evidence="10">
    <location>
        <begin position="328"/>
        <end position="353"/>
    </location>
</feature>
<comment type="similarity">
    <text evidence="2">Belongs to the multi antimicrobial extrusion (MATE) (TC 2.A.66.1) family. MepA subfamily.</text>
</comment>
<feature type="transmembrane region" description="Helical" evidence="10">
    <location>
        <begin position="167"/>
        <end position="190"/>
    </location>
</feature>